<dbReference type="Proteomes" id="UP001596042">
    <property type="component" value="Unassembled WGS sequence"/>
</dbReference>
<dbReference type="RefSeq" id="WP_374831152.1">
    <property type="nucleotide sequence ID" value="NZ_JBHEEZ010000007.1"/>
</dbReference>
<evidence type="ECO:0000313" key="2">
    <source>
        <dbReference type="Proteomes" id="UP001596042"/>
    </source>
</evidence>
<name>A0ABV9H9R0_9HYPH</name>
<comment type="caution">
    <text evidence="1">The sequence shown here is derived from an EMBL/GenBank/DDBJ whole genome shotgun (WGS) entry which is preliminary data.</text>
</comment>
<protein>
    <submittedName>
        <fullName evidence="1">Tetratricopeptide repeat protein</fullName>
    </submittedName>
</protein>
<dbReference type="Pfam" id="PF08238">
    <property type="entry name" value="Sel1"/>
    <property type="match status" value="4"/>
</dbReference>
<evidence type="ECO:0000313" key="1">
    <source>
        <dbReference type="EMBL" id="MFC4626295.1"/>
    </source>
</evidence>
<accession>A0ABV9H9R0</accession>
<dbReference type="SMART" id="SM00671">
    <property type="entry name" value="SEL1"/>
    <property type="match status" value="4"/>
</dbReference>
<dbReference type="Gene3D" id="1.25.40.10">
    <property type="entry name" value="Tetratricopeptide repeat domain"/>
    <property type="match status" value="1"/>
</dbReference>
<proteinExistence type="predicted"/>
<sequence>MASAQGDAVIVDAQLALGQMALDRGDTTAALEWFRAAGRSGDRRAWNMLGRCAERGWGMARDAKMAVAYFRRAADMGDAWAMFNLADLLVRGDGVERDPDAALALYVEAARLGHVKSLNMIGLLYEDGHLGASERHQARSFFKAGAEGGDCWAQFNYARHLIEDGAIAEAQVWLEKTLETGFPDFWQQCGAMLAEHADPRLRAYAARALALAQRVSA</sequence>
<reference evidence="2" key="1">
    <citation type="journal article" date="2019" name="Int. J. Syst. Evol. Microbiol.">
        <title>The Global Catalogue of Microorganisms (GCM) 10K type strain sequencing project: providing services to taxonomists for standard genome sequencing and annotation.</title>
        <authorList>
            <consortium name="The Broad Institute Genomics Platform"/>
            <consortium name="The Broad Institute Genome Sequencing Center for Infectious Disease"/>
            <person name="Wu L."/>
            <person name="Ma J."/>
        </authorList>
    </citation>
    <scope>NUCLEOTIDE SEQUENCE [LARGE SCALE GENOMIC DNA]</scope>
    <source>
        <strain evidence="2">CGMCC 1.15731</strain>
    </source>
</reference>
<dbReference type="SUPFAM" id="SSF81901">
    <property type="entry name" value="HCP-like"/>
    <property type="match status" value="1"/>
</dbReference>
<dbReference type="InterPro" id="IPR050767">
    <property type="entry name" value="Sel1_AlgK"/>
</dbReference>
<dbReference type="PANTHER" id="PTHR11102:SF160">
    <property type="entry name" value="ERAD-ASSOCIATED E3 UBIQUITIN-PROTEIN LIGASE COMPONENT HRD3"/>
    <property type="match status" value="1"/>
</dbReference>
<organism evidence="1 2">
    <name type="scientific">Daeguia caeni</name>
    <dbReference type="NCBI Taxonomy" id="439612"/>
    <lineage>
        <taxon>Bacteria</taxon>
        <taxon>Pseudomonadati</taxon>
        <taxon>Pseudomonadota</taxon>
        <taxon>Alphaproteobacteria</taxon>
        <taxon>Hyphomicrobiales</taxon>
        <taxon>Brucellaceae</taxon>
        <taxon>Daeguia</taxon>
    </lineage>
</organism>
<dbReference type="InterPro" id="IPR006597">
    <property type="entry name" value="Sel1-like"/>
</dbReference>
<dbReference type="InterPro" id="IPR011990">
    <property type="entry name" value="TPR-like_helical_dom_sf"/>
</dbReference>
<keyword evidence="2" id="KW-1185">Reference proteome</keyword>
<dbReference type="EMBL" id="JBHSEL010000124">
    <property type="protein sequence ID" value="MFC4626295.1"/>
    <property type="molecule type" value="Genomic_DNA"/>
</dbReference>
<gene>
    <name evidence="1" type="ORF">ACFO1V_13970</name>
</gene>
<dbReference type="PANTHER" id="PTHR11102">
    <property type="entry name" value="SEL-1-LIKE PROTEIN"/>
    <property type="match status" value="1"/>
</dbReference>